<sequence>MKILCVAMSESIHTARWLGQICDQGWDIHLFPSRDTGYVHPAMRNLTVYHTTYAPTTVADSSVRMRGLPIPHTLAADVGRRVLARYWPRFRVARLAHLITRLKPDLIQSLEFQHAGYLTLESRRLLNGPFPKWIATNWGSDIYLFGRLSGHRDKVREVLRYADYYSCECERDICLARAFGFTGQALPVFPNTGGFDLAAVSALRQDGAVDQRRVIMVKGYQTWAGRALVALRALERCAELLGGYTIAVYSASPDVELAAELFQESTGVPVILIPHDTPHCEMMAWHGRARISLGLSIGDAISTSLLEAMVMGAFPVQSWTACADEWIDNGINGLLVPPEDPEQVEKAIRLALADDGLVNGAAEHNARLARERLDGTMLKQRIIAMYQSLASR</sequence>
<dbReference type="Gene3D" id="3.40.50.2000">
    <property type="entry name" value="Glycogen Phosphorylase B"/>
    <property type="match status" value="2"/>
</dbReference>
<protein>
    <submittedName>
        <fullName evidence="2">Glycosyltransferase involved in cell wall biosynthesis</fullName>
    </submittedName>
</protein>
<dbReference type="GO" id="GO:0016757">
    <property type="term" value="F:glycosyltransferase activity"/>
    <property type="evidence" value="ECO:0007669"/>
    <property type="project" value="UniProtKB-ARBA"/>
</dbReference>
<organism evidence="2 3">
    <name type="scientific">Geobacter argillaceus</name>
    <dbReference type="NCBI Taxonomy" id="345631"/>
    <lineage>
        <taxon>Bacteria</taxon>
        <taxon>Pseudomonadati</taxon>
        <taxon>Thermodesulfobacteriota</taxon>
        <taxon>Desulfuromonadia</taxon>
        <taxon>Geobacterales</taxon>
        <taxon>Geobacteraceae</taxon>
        <taxon>Geobacter</taxon>
    </lineage>
</organism>
<dbReference type="SUPFAM" id="SSF53756">
    <property type="entry name" value="UDP-Glycosyltransferase/glycogen phosphorylase"/>
    <property type="match status" value="1"/>
</dbReference>
<evidence type="ECO:0000313" key="2">
    <source>
        <dbReference type="EMBL" id="TWJ19370.1"/>
    </source>
</evidence>
<dbReference type="EMBL" id="VLLN01000009">
    <property type="protein sequence ID" value="TWJ19370.1"/>
    <property type="molecule type" value="Genomic_DNA"/>
</dbReference>
<dbReference type="Pfam" id="PF13477">
    <property type="entry name" value="Glyco_trans_4_2"/>
    <property type="match status" value="1"/>
</dbReference>
<feature type="domain" description="Glycosyltransferase subfamily 4-like N-terminal" evidence="1">
    <location>
        <begin position="90"/>
        <end position="158"/>
    </location>
</feature>
<keyword evidence="3" id="KW-1185">Reference proteome</keyword>
<dbReference type="AlphaFoldDB" id="A0A562VN89"/>
<name>A0A562VN89_9BACT</name>
<evidence type="ECO:0000259" key="1">
    <source>
        <dbReference type="Pfam" id="PF13477"/>
    </source>
</evidence>
<proteinExistence type="predicted"/>
<dbReference type="OrthoDB" id="5490278at2"/>
<gene>
    <name evidence="2" type="ORF">JN12_01786</name>
</gene>
<dbReference type="InterPro" id="IPR028098">
    <property type="entry name" value="Glyco_trans_4-like_N"/>
</dbReference>
<keyword evidence="2" id="KW-0808">Transferase</keyword>
<dbReference type="RefSeq" id="WP_145021449.1">
    <property type="nucleotide sequence ID" value="NZ_VLLN01000009.1"/>
</dbReference>
<dbReference type="Proteomes" id="UP000319449">
    <property type="component" value="Unassembled WGS sequence"/>
</dbReference>
<reference evidence="2 3" key="1">
    <citation type="submission" date="2019-07" db="EMBL/GenBank/DDBJ databases">
        <title>Genomic Encyclopedia of Archaeal and Bacterial Type Strains, Phase II (KMG-II): from individual species to whole genera.</title>
        <authorList>
            <person name="Goeker M."/>
        </authorList>
    </citation>
    <scope>NUCLEOTIDE SEQUENCE [LARGE SCALE GENOMIC DNA]</scope>
    <source>
        <strain evidence="2 3">ATCC BAA-1139</strain>
    </source>
</reference>
<dbReference type="Pfam" id="PF13692">
    <property type="entry name" value="Glyco_trans_1_4"/>
    <property type="match status" value="1"/>
</dbReference>
<evidence type="ECO:0000313" key="3">
    <source>
        <dbReference type="Proteomes" id="UP000319449"/>
    </source>
</evidence>
<accession>A0A562VN89</accession>
<comment type="caution">
    <text evidence="2">The sequence shown here is derived from an EMBL/GenBank/DDBJ whole genome shotgun (WGS) entry which is preliminary data.</text>
</comment>